<reference evidence="2 3" key="1">
    <citation type="journal article" date="2007" name="J. Virol.">
        <title>Genome sequences of three koi herpesvirus isolates representing the expanding distribution of an emerging disease threatening koi and common carp worldwide.</title>
        <authorList>
            <person name="Aoki T."/>
            <person name="Hirono I."/>
            <person name="Kurokawa K."/>
            <person name="Fukuda H."/>
            <person name="Nahary R."/>
            <person name="Eldar A."/>
            <person name="Davison A.J."/>
            <person name="Waltzek T.B."/>
            <person name="Bercovier H."/>
            <person name="Hedrick R.P."/>
        </authorList>
    </citation>
    <scope>NUCLEOTIDE SEQUENCE [LARGE SCALE GENOMIC DNA]</scope>
    <source>
        <strain evidence="2">TUMST1</strain>
    </source>
</reference>
<evidence type="ECO:0000313" key="3">
    <source>
        <dbReference type="Proteomes" id="UP000169752"/>
    </source>
</evidence>
<accession>A4FTC8</accession>
<protein>
    <submittedName>
        <fullName evidence="2">Uncharacterized protein</fullName>
    </submittedName>
</protein>
<dbReference type="Proteomes" id="UP000169752">
    <property type="component" value="Segment"/>
</dbReference>
<dbReference type="EMBL" id="AP008984">
    <property type="protein sequence ID" value="BAF48833.1"/>
    <property type="molecule type" value="Genomic_DNA"/>
</dbReference>
<name>A4FTC8_CYHV3</name>
<feature type="region of interest" description="Disordered" evidence="1">
    <location>
        <begin position="34"/>
        <end position="55"/>
    </location>
</feature>
<proteinExistence type="predicted"/>
<evidence type="ECO:0000313" key="2">
    <source>
        <dbReference type="EMBL" id="BAF48833.1"/>
    </source>
</evidence>
<evidence type="ECO:0000256" key="1">
    <source>
        <dbReference type="SAM" id="MobiDB-lite"/>
    </source>
</evidence>
<organism evidence="2 3">
    <name type="scientific">Cyprinid herpesvirus 3</name>
    <name type="common">CyHV-3</name>
    <dbReference type="NCBI Taxonomy" id="180230"/>
    <lineage>
        <taxon>Viruses</taxon>
        <taxon>Duplodnaviria</taxon>
        <taxon>Heunggongvirae</taxon>
        <taxon>Peploviricota</taxon>
        <taxon>Herviviricetes</taxon>
        <taxon>Herpesvirales</taxon>
        <taxon>Alloherpesviridae</taxon>
        <taxon>Cyvirus</taxon>
        <taxon>Cyvirus cyprinidallo3</taxon>
    </lineage>
</organism>
<gene>
    <name evidence="2" type="ORF">KHVJ029</name>
</gene>
<sequence length="692" mass="77510">MDRSLPGPGGRGLLQALDAASDAAAFDCGVGAGSGRPVQTGPHAAPHGQQHVPGEPAAVPLSFAQRVQGQRGASAVDARTLQFQSLYYDEDRHPPRRSTHVERRMRDIIQRIPDDVKTMRALNHLEFVVGLAKLKLVGLGYSLLSNLLMAAQDVLNKHRSCAYRRPEDCPGITDEPVAEFIRRIDSMIAGEAMFDLGACKYGYYTGALRQLGHLDSALAFALSMLEREPGAPGTGSSCTVEYYTPSEAEQGILHKVELHLEMPGMTPEFDRMPELVRHMLLYLERTQRLHNQMLAEFHVVEATACMSSVKFAFHMWVPQKCLSAMAEIMRPRTNLQIDQRQGFSALMQRLKGRCLIAEGQEPPYVCLTDKTVRIYASHAPATKCPLCRRLKAVMLEMHRLLCQRCVRTMCSSDHWTVLDKPCNRPEDEGAYDEPLWFQEGTNTILRMSYLEGWLKYSVCLKERYMRLVVRNGLNGWAACYGYGSPEEFPALHSEAAEERWKRGMVDVSNKIGKIIRAHAHARLDAELKRLPFTDAFRAEIVCYAALGANLTASGLSGDLFIKREDARNRMSLVDGAGYIVHSADIDEYPKNFEQVVYNLKLAAQERHLESTRTYKDKCRDAHDAMRFIEATMQKFGFSQIASPPDAVAASETAEAELIRQDEDARKPLKKRRLIEASSTPTTTTTAATRLFL</sequence>